<dbReference type="KEGG" id="cre:CHLRE_08g366150v5"/>
<feature type="compositionally biased region" description="Low complexity" evidence="1">
    <location>
        <begin position="560"/>
        <end position="575"/>
    </location>
</feature>
<dbReference type="OMA" id="HVYYLAG"/>
<sequence>MSKEASSGPSFLRFNLAQSLDVSSVVPAPVSSLIRGLYPKCMCFHPTKPLLAVGVSGYVAVYDLQSNSRVGRVDLKSVPVELAFAPDGSVLIVVVQDWMVYSVSTSSWKSRLLVPRRSKMDKPLSSCMLAVAPGSNPFIYFCRYAKDTLRLATLPSRGGAPAADAAAVAAAAKDGKDGPGRGASSASGWGSRVKLDVQKAILGLACHVVDAQLMVLTADGQLRGYAIAGGGGDVMTPLWAVQVQDAADKVVPPLGILTCVPHPAVAGGALILQGSRTGTATVLEAPGRGTPAQIVRGRVPNWAATLGMGFDKASSTVLAFGLSEGGGRLKSVSWRLGYRLGASGVTMRPSRVEPQDITNMLDSTRRTKAALATSMAAGAVAAAASATGAATSSALQRNLTAGGAAGGAAAGAGANAAPPAWHGLWSVTPGWSHDASSSCLLEGQLAPVVSRVAVHPSLGVIAAATEPSVAVQVNKELLFGGRGALSAEEANLARRTATVSLLTVTNLEAHACGWRGGRAAPQHTSLAAWLPPGAATAAATAAAAAAAAAAGDSSSDDEAPAPADPASDPAAEVVAGSGDSAALQLPPHVYYLAGNRLMKYSLVTRSCGTVAMLPVDAPDGDTRTPRQLVYSSKRAAWLIFFESQAAGGVAASGGGANGAAAAAPERFTWTYVTAAALSVGGSEGGAGPQSWVRAGKYGCFVGPDDEHFAVVSSNGRLLELFDSAAPPGQLAGGRPLLSCVLEGGVLLPGLGAPLFAGPPMYNAPVPEARAPADAAPHDLRRFRGAGCVLWQSADMNLSLATLPALARVPVDAPAPGAAGGGGAAAGDSSDEDADPNADASGAYYPTLGHGHHFGNVGRQASLPLLPNETVLHVAWQSLTLAAPPPPPKAKKPAAAAAVAAEDDAGAEPFRTNSTFAGAAAAIAAATAAAGGVSAAAAAARAPPPGLGGPTDAVAAVLTTQRLMVVTAALRVVASVSLAALGCPAAAAEPLTSVLWAGPMLLATTAAGQVLQLTWTGQLLPVATLSPTGHVALLGVTGDSLLLLRSLLGSPPVGAAVAAAGGNAAAAAALAEAVARPASLLQPLLIGWASLAATGLLSYGGTSGSPSAAAVVRPALRHALASYDASAVTPRGVWALIAAGAWDVAAAVAAHMPPLDAAVKLAAAAAAGEWGGVAAALAAEARRALHAPLPPPRGSELHSKLVAAAAGALFHGQLSKAGELFQAAGEWPAAMILAVCSGNLQGVHAIASKLAGEGGHGAPAGPPSPDAPQAMQLASALRSLYGGSGSGPVADLVLRMEPLQLQAGPQAMPAVGGGPEPELERAEAWALAPPHASPAAVAVAGALPRASVVLTDGELGPIPAADPGRAPAVAYYALTATAAASVAATAAAGGSAGQRPDGGAASGRGAGGTESSSHRGPGGGGTSAGDNLETTSVASSDAAQAAARAEFLGAGGFGALGGGPAIDFSSDDDSDSEATSAAGSSAVGGAGAAAQRRIKIQIRDAKAAAAAGGAAAAGPTGGDGGSLREAAKGLRLMPPGVGGSSRLAVGSGVVPGAAPSTGLTPAPSSGLTPALSATPSGGGAYQFPPGMSSAQLYAGGAALMETGDWRGAAAHFSRAMSVLSHEERAAMDEASRRARLAFCANYYAAVRLLEGVGAGAGGREARLYRYLAALRLDARHGDALLREAISRNKAVRNYRYAGDQLTALIGRVADTAPGDYLAQLQAEIEDCDRHGGGNADLPFDEQTSDWSALVAAAGESGGSKEDVDALVLPLL</sequence>
<dbReference type="PANTHER" id="PTHR19878:SF17">
    <property type="entry name" value="TRANSDUCIN_WD40 REPEAT-LIKE SUPERFAMILY PROTEIN"/>
    <property type="match status" value="1"/>
</dbReference>
<dbReference type="STRING" id="3055.A0A2K3DGW4"/>
<dbReference type="Gene3D" id="2.130.10.10">
    <property type="entry name" value="YVTN repeat-like/Quinoprotein amine dehydrogenase"/>
    <property type="match status" value="1"/>
</dbReference>
<protein>
    <submittedName>
        <fullName evidence="2">Uncharacterized protein</fullName>
    </submittedName>
</protein>
<dbReference type="GO" id="GO:0000045">
    <property type="term" value="P:autophagosome assembly"/>
    <property type="evidence" value="ECO:0007669"/>
    <property type="project" value="InterPro"/>
</dbReference>
<accession>A0A2K3DGW4</accession>
<feature type="region of interest" description="Disordered" evidence="1">
    <location>
        <begin position="1463"/>
        <end position="1485"/>
    </location>
</feature>
<gene>
    <name evidence="2" type="ORF">CHLRE_08g366150v5</name>
</gene>
<dbReference type="RefSeq" id="XP_042921933.1">
    <property type="nucleotide sequence ID" value="XM_043064932.1"/>
</dbReference>
<name>A0A2K3DGW4_CHLRE</name>
<feature type="region of interest" description="Disordered" evidence="1">
    <location>
        <begin position="815"/>
        <end position="842"/>
    </location>
</feature>
<keyword evidence="3" id="KW-1185">Reference proteome</keyword>
<feature type="compositionally biased region" description="Polar residues" evidence="1">
    <location>
        <begin position="1423"/>
        <end position="1434"/>
    </location>
</feature>
<dbReference type="Proteomes" id="UP000006906">
    <property type="component" value="Chromosome 8"/>
</dbReference>
<dbReference type="PANTHER" id="PTHR19878">
    <property type="entry name" value="AUTOPHAGY PROTEIN 16-LIKE"/>
    <property type="match status" value="1"/>
</dbReference>
<dbReference type="InParanoid" id="A0A2K3DGW4"/>
<dbReference type="Gramene" id="PNW79775">
    <property type="protein sequence ID" value="PNW79775"/>
    <property type="gene ID" value="CHLRE_08g366150v5"/>
</dbReference>
<dbReference type="InterPro" id="IPR015943">
    <property type="entry name" value="WD40/YVTN_repeat-like_dom_sf"/>
</dbReference>
<feature type="region of interest" description="Disordered" evidence="1">
    <location>
        <begin position="1388"/>
        <end position="1434"/>
    </location>
</feature>
<evidence type="ECO:0000313" key="3">
    <source>
        <dbReference type="Proteomes" id="UP000006906"/>
    </source>
</evidence>
<proteinExistence type="predicted"/>
<dbReference type="SUPFAM" id="SSF82171">
    <property type="entry name" value="DPP6 N-terminal domain-like"/>
    <property type="match status" value="1"/>
</dbReference>
<dbReference type="EMBL" id="CM008969">
    <property type="protein sequence ID" value="PNW79775.1"/>
    <property type="molecule type" value="Genomic_DNA"/>
</dbReference>
<reference evidence="2 3" key="1">
    <citation type="journal article" date="2007" name="Science">
        <title>The Chlamydomonas genome reveals the evolution of key animal and plant functions.</title>
        <authorList>
            <person name="Merchant S.S."/>
            <person name="Prochnik S.E."/>
            <person name="Vallon O."/>
            <person name="Harris E.H."/>
            <person name="Karpowicz S.J."/>
            <person name="Witman G.B."/>
            <person name="Terry A."/>
            <person name="Salamov A."/>
            <person name="Fritz-Laylin L.K."/>
            <person name="Marechal-Drouard L."/>
            <person name="Marshall W.F."/>
            <person name="Qu L.H."/>
            <person name="Nelson D.R."/>
            <person name="Sanderfoot A.A."/>
            <person name="Spalding M.H."/>
            <person name="Kapitonov V.V."/>
            <person name="Ren Q."/>
            <person name="Ferris P."/>
            <person name="Lindquist E."/>
            <person name="Shapiro H."/>
            <person name="Lucas S.M."/>
            <person name="Grimwood J."/>
            <person name="Schmutz J."/>
            <person name="Cardol P."/>
            <person name="Cerutti H."/>
            <person name="Chanfreau G."/>
            <person name="Chen C.L."/>
            <person name="Cognat V."/>
            <person name="Croft M.T."/>
            <person name="Dent R."/>
            <person name="Dutcher S."/>
            <person name="Fernandez E."/>
            <person name="Fukuzawa H."/>
            <person name="Gonzalez-Ballester D."/>
            <person name="Gonzalez-Halphen D."/>
            <person name="Hallmann A."/>
            <person name="Hanikenne M."/>
            <person name="Hippler M."/>
            <person name="Inwood W."/>
            <person name="Jabbari K."/>
            <person name="Kalanon M."/>
            <person name="Kuras R."/>
            <person name="Lefebvre P.A."/>
            <person name="Lemaire S.D."/>
            <person name="Lobanov A.V."/>
            <person name="Lohr M."/>
            <person name="Manuell A."/>
            <person name="Meier I."/>
            <person name="Mets L."/>
            <person name="Mittag M."/>
            <person name="Mittelmeier T."/>
            <person name="Moroney J.V."/>
            <person name="Moseley J."/>
            <person name="Napoli C."/>
            <person name="Nedelcu A.M."/>
            <person name="Niyogi K."/>
            <person name="Novoselov S.V."/>
            <person name="Paulsen I.T."/>
            <person name="Pazour G."/>
            <person name="Purton S."/>
            <person name="Ral J.P."/>
            <person name="Riano-Pachon D.M."/>
            <person name="Riekhof W."/>
            <person name="Rymarquis L."/>
            <person name="Schroda M."/>
            <person name="Stern D."/>
            <person name="Umen J."/>
            <person name="Willows R."/>
            <person name="Wilson N."/>
            <person name="Zimmer S.L."/>
            <person name="Allmer J."/>
            <person name="Balk J."/>
            <person name="Bisova K."/>
            <person name="Chen C.J."/>
            <person name="Elias M."/>
            <person name="Gendler K."/>
            <person name="Hauser C."/>
            <person name="Lamb M.R."/>
            <person name="Ledford H."/>
            <person name="Long J.C."/>
            <person name="Minagawa J."/>
            <person name="Page M.D."/>
            <person name="Pan J."/>
            <person name="Pootakham W."/>
            <person name="Roje S."/>
            <person name="Rose A."/>
            <person name="Stahlberg E."/>
            <person name="Terauchi A.M."/>
            <person name="Yang P."/>
            <person name="Ball S."/>
            <person name="Bowler C."/>
            <person name="Dieckmann C.L."/>
            <person name="Gladyshev V.N."/>
            <person name="Green P."/>
            <person name="Jorgensen R."/>
            <person name="Mayfield S."/>
            <person name="Mueller-Roeber B."/>
            <person name="Rajamani S."/>
            <person name="Sayre R.T."/>
            <person name="Brokstein P."/>
            <person name="Dubchak I."/>
            <person name="Goodstein D."/>
            <person name="Hornick L."/>
            <person name="Huang Y.W."/>
            <person name="Jhaveri J."/>
            <person name="Luo Y."/>
            <person name="Martinez D."/>
            <person name="Ngau W.C."/>
            <person name="Otillar B."/>
            <person name="Poliakov A."/>
            <person name="Porter A."/>
            <person name="Szajkowski L."/>
            <person name="Werner G."/>
            <person name="Zhou K."/>
            <person name="Grigoriev I.V."/>
            <person name="Rokhsar D.S."/>
            <person name="Grossman A.R."/>
        </authorList>
    </citation>
    <scope>NUCLEOTIDE SEQUENCE [LARGE SCALE GENOMIC DNA]</scope>
    <source>
        <strain evidence="3">CC-503</strain>
    </source>
</reference>
<dbReference type="OrthoDB" id="511390at2759"/>
<evidence type="ECO:0000313" key="2">
    <source>
        <dbReference type="EMBL" id="PNW79775.1"/>
    </source>
</evidence>
<dbReference type="FunCoup" id="A0A2K3DGW4">
    <property type="interactions" value="761"/>
</dbReference>
<dbReference type="GeneID" id="5721662"/>
<dbReference type="ExpressionAtlas" id="A0A2K3DGW4">
    <property type="expression patterns" value="baseline"/>
</dbReference>
<evidence type="ECO:0000256" key="1">
    <source>
        <dbReference type="SAM" id="MobiDB-lite"/>
    </source>
</evidence>
<organism evidence="2 3">
    <name type="scientific">Chlamydomonas reinhardtii</name>
    <name type="common">Chlamydomonas smithii</name>
    <dbReference type="NCBI Taxonomy" id="3055"/>
    <lineage>
        <taxon>Eukaryota</taxon>
        <taxon>Viridiplantae</taxon>
        <taxon>Chlorophyta</taxon>
        <taxon>core chlorophytes</taxon>
        <taxon>Chlorophyceae</taxon>
        <taxon>CS clade</taxon>
        <taxon>Chlamydomonadales</taxon>
        <taxon>Chlamydomonadaceae</taxon>
        <taxon>Chlamydomonas</taxon>
    </lineage>
</organism>
<feature type="region of interest" description="Disordered" evidence="1">
    <location>
        <begin position="549"/>
        <end position="575"/>
    </location>
</feature>
<dbReference type="InterPro" id="IPR045160">
    <property type="entry name" value="ATG16"/>
</dbReference>